<dbReference type="Proteomes" id="UP000659496">
    <property type="component" value="Unassembled WGS sequence"/>
</dbReference>
<dbReference type="PANTHER" id="PTHR42852:SF16">
    <property type="entry name" value="THIOL:DISULFIDE INTERCHANGE PROTEIN TLPA"/>
    <property type="match status" value="1"/>
</dbReference>
<evidence type="ECO:0000256" key="1">
    <source>
        <dbReference type="SAM" id="SignalP"/>
    </source>
</evidence>
<dbReference type="InterPro" id="IPR013740">
    <property type="entry name" value="Redoxin"/>
</dbReference>
<dbReference type="InterPro" id="IPR036249">
    <property type="entry name" value="Thioredoxin-like_sf"/>
</dbReference>
<feature type="chain" id="PRO_5046029601" evidence="1">
    <location>
        <begin position="25"/>
        <end position="165"/>
    </location>
</feature>
<dbReference type="Gene3D" id="3.40.30.10">
    <property type="entry name" value="Glutaredoxin"/>
    <property type="match status" value="1"/>
</dbReference>
<dbReference type="Pfam" id="PF08534">
    <property type="entry name" value="Redoxin"/>
    <property type="match status" value="1"/>
</dbReference>
<organism evidence="3 4">
    <name type="scientific">Sporosarcina gallistercoris</name>
    <dbReference type="NCBI Taxonomy" id="2762245"/>
    <lineage>
        <taxon>Bacteria</taxon>
        <taxon>Bacillati</taxon>
        <taxon>Bacillota</taxon>
        <taxon>Bacilli</taxon>
        <taxon>Bacillales</taxon>
        <taxon>Caryophanaceae</taxon>
        <taxon>Sporosarcina</taxon>
    </lineage>
</organism>
<name>A0ABR8PJS3_9BACL</name>
<dbReference type="InterPro" id="IPR050553">
    <property type="entry name" value="Thioredoxin_ResA/DsbE_sf"/>
</dbReference>
<dbReference type="PROSITE" id="PS51352">
    <property type="entry name" value="THIOREDOXIN_2"/>
    <property type="match status" value="1"/>
</dbReference>
<dbReference type="PROSITE" id="PS51257">
    <property type="entry name" value="PROKAR_LIPOPROTEIN"/>
    <property type="match status" value="1"/>
</dbReference>
<dbReference type="EMBL" id="JACSQY010000005">
    <property type="protein sequence ID" value="MBD7908423.1"/>
    <property type="molecule type" value="Genomic_DNA"/>
</dbReference>
<feature type="signal peptide" evidence="1">
    <location>
        <begin position="1"/>
        <end position="24"/>
    </location>
</feature>
<evidence type="ECO:0000259" key="2">
    <source>
        <dbReference type="PROSITE" id="PS51352"/>
    </source>
</evidence>
<dbReference type="SUPFAM" id="SSF52833">
    <property type="entry name" value="Thioredoxin-like"/>
    <property type="match status" value="1"/>
</dbReference>
<sequence length="165" mass="18052">MLKKLLVLLALVTVLGACSSGAKSGEAKDPVLQLEDINGGTVDLSDFEGKNVYVKFWASWCPICLAGLEEVNALAAEDTDFEVVTVVAPGYNNEKKKDAFVKWIKGVENIEDLPVLMDEGGDLVQEFEVRGYPTSAFINKKGEVVKIQPGQLSNEQIKEMMDQLN</sequence>
<protein>
    <submittedName>
        <fullName evidence="3">Redoxin family protein</fullName>
    </submittedName>
</protein>
<keyword evidence="1" id="KW-0732">Signal</keyword>
<gene>
    <name evidence="3" type="ORF">H9659_08780</name>
</gene>
<dbReference type="InterPro" id="IPR013766">
    <property type="entry name" value="Thioredoxin_domain"/>
</dbReference>
<evidence type="ECO:0000313" key="3">
    <source>
        <dbReference type="EMBL" id="MBD7908423.1"/>
    </source>
</evidence>
<keyword evidence="4" id="KW-1185">Reference proteome</keyword>
<comment type="caution">
    <text evidence="3">The sequence shown here is derived from an EMBL/GenBank/DDBJ whole genome shotgun (WGS) entry which is preliminary data.</text>
</comment>
<dbReference type="RefSeq" id="WP_191689565.1">
    <property type="nucleotide sequence ID" value="NZ_JACSQY010000005.1"/>
</dbReference>
<accession>A0ABR8PJS3</accession>
<feature type="domain" description="Thioredoxin" evidence="2">
    <location>
        <begin position="23"/>
        <end position="165"/>
    </location>
</feature>
<evidence type="ECO:0000313" key="4">
    <source>
        <dbReference type="Proteomes" id="UP000659496"/>
    </source>
</evidence>
<reference evidence="3 4" key="1">
    <citation type="submission" date="2020-08" db="EMBL/GenBank/DDBJ databases">
        <title>A Genomic Blueprint of the Chicken Gut Microbiome.</title>
        <authorList>
            <person name="Gilroy R."/>
            <person name="Ravi A."/>
            <person name="Getino M."/>
            <person name="Pursley I."/>
            <person name="Horton D.L."/>
            <person name="Alikhan N.-F."/>
            <person name="Baker D."/>
            <person name="Gharbi K."/>
            <person name="Hall N."/>
            <person name="Watson M."/>
            <person name="Adriaenssens E.M."/>
            <person name="Foster-Nyarko E."/>
            <person name="Jarju S."/>
            <person name="Secka A."/>
            <person name="Antonio M."/>
            <person name="Oren A."/>
            <person name="Chaudhuri R."/>
            <person name="La Ragione R.M."/>
            <person name="Hildebrand F."/>
            <person name="Pallen M.J."/>
        </authorList>
    </citation>
    <scope>NUCLEOTIDE SEQUENCE [LARGE SCALE GENOMIC DNA]</scope>
    <source>
        <strain evidence="3 4">Sa3CUA8</strain>
    </source>
</reference>
<proteinExistence type="predicted"/>
<dbReference type="PANTHER" id="PTHR42852">
    <property type="entry name" value="THIOL:DISULFIDE INTERCHANGE PROTEIN DSBE"/>
    <property type="match status" value="1"/>
</dbReference>
<dbReference type="CDD" id="cd02966">
    <property type="entry name" value="TlpA_like_family"/>
    <property type="match status" value="1"/>
</dbReference>